<dbReference type="EMBL" id="NWUO01000002">
    <property type="protein sequence ID" value="PNS12811.1"/>
    <property type="molecule type" value="Genomic_DNA"/>
</dbReference>
<evidence type="ECO:0000313" key="2">
    <source>
        <dbReference type="Proteomes" id="UP000236345"/>
    </source>
</evidence>
<sequence length="98" mass="10238">MENKENVVTLETPITRGDLVISSIALIKPNSGALRGTRLADLAGSDVDALITVLPRITEPRLTREDCIALDPADLIALAGKVIGFLTAKSAGSDGQPD</sequence>
<evidence type="ECO:0000313" key="1">
    <source>
        <dbReference type="EMBL" id="PNS12811.1"/>
    </source>
</evidence>
<organism evidence="1 2">
    <name type="scientific">Mixta theicola</name>
    <dbReference type="NCBI Taxonomy" id="1458355"/>
    <lineage>
        <taxon>Bacteria</taxon>
        <taxon>Pseudomonadati</taxon>
        <taxon>Pseudomonadota</taxon>
        <taxon>Gammaproteobacteria</taxon>
        <taxon>Enterobacterales</taxon>
        <taxon>Erwiniaceae</taxon>
        <taxon>Mixta</taxon>
    </lineage>
</organism>
<dbReference type="AlphaFoldDB" id="A0A2K1QCQ5"/>
<accession>A0A2K1QCQ5</accession>
<comment type="caution">
    <text evidence="1">The sequence shown here is derived from an EMBL/GenBank/DDBJ whole genome shotgun (WGS) entry which is preliminary data.</text>
</comment>
<name>A0A2K1QCQ5_9GAMM</name>
<dbReference type="OrthoDB" id="7366507at2"/>
<dbReference type="InterPro" id="IPR019289">
    <property type="entry name" value="Phage_tail_E/E"/>
</dbReference>
<dbReference type="Pfam" id="PF10109">
    <property type="entry name" value="Phage_TAC_7"/>
    <property type="match status" value="1"/>
</dbReference>
<dbReference type="Proteomes" id="UP000236345">
    <property type="component" value="Unassembled WGS sequence"/>
</dbReference>
<proteinExistence type="predicted"/>
<gene>
    <name evidence="1" type="ORF">COO59_02510</name>
</gene>
<dbReference type="RefSeq" id="WP_103058281.1">
    <property type="nucleotide sequence ID" value="NZ_BSOF01000026.1"/>
</dbReference>
<reference evidence="2" key="1">
    <citation type="submission" date="2017-09" db="EMBL/GenBank/DDBJ databases">
        <authorList>
            <person name="Palmer M."/>
            <person name="Steenkamp E.T."/>
            <person name="Coetzee M.P."/>
            <person name="Avontuur J.R."/>
            <person name="Van Zyl E."/>
            <person name="Chan W.-Y."/>
            <person name="Blom J."/>
            <person name="Venter S.N."/>
        </authorList>
    </citation>
    <scope>NUCLEOTIDE SEQUENCE [LARGE SCALE GENOMIC DNA]</scope>
    <source>
        <strain evidence="2">QC88-366</strain>
    </source>
</reference>
<keyword evidence="2" id="KW-1185">Reference proteome</keyword>
<protein>
    <submittedName>
        <fullName evidence="1">Phage tail protein</fullName>
    </submittedName>
</protein>